<dbReference type="AlphaFoldDB" id="A0A165CQ66"/>
<dbReference type="Proteomes" id="UP000076871">
    <property type="component" value="Unassembled WGS sequence"/>
</dbReference>
<accession>A0A165CQ66</accession>
<sequence>MAAAYTCIYSTPVDKLTTGKTGTAVGWKTEKAKKNRDITTSEPALDDWRCDTYEQRRRISWVLAGRRE</sequence>
<proteinExistence type="predicted"/>
<dbReference type="EMBL" id="KV427646">
    <property type="protein sequence ID" value="KZT03220.1"/>
    <property type="molecule type" value="Genomic_DNA"/>
</dbReference>
<evidence type="ECO:0000313" key="1">
    <source>
        <dbReference type="EMBL" id="KZT03220.1"/>
    </source>
</evidence>
<protein>
    <submittedName>
        <fullName evidence="1">Uncharacterized protein</fullName>
    </submittedName>
</protein>
<organism evidence="1 2">
    <name type="scientific">Laetiporus sulphureus 93-53</name>
    <dbReference type="NCBI Taxonomy" id="1314785"/>
    <lineage>
        <taxon>Eukaryota</taxon>
        <taxon>Fungi</taxon>
        <taxon>Dikarya</taxon>
        <taxon>Basidiomycota</taxon>
        <taxon>Agaricomycotina</taxon>
        <taxon>Agaricomycetes</taxon>
        <taxon>Polyporales</taxon>
        <taxon>Laetiporus</taxon>
    </lineage>
</organism>
<evidence type="ECO:0000313" key="2">
    <source>
        <dbReference type="Proteomes" id="UP000076871"/>
    </source>
</evidence>
<keyword evidence="2" id="KW-1185">Reference proteome</keyword>
<reference evidence="1 2" key="1">
    <citation type="journal article" date="2016" name="Mol. Biol. Evol.">
        <title>Comparative Genomics of Early-Diverging Mushroom-Forming Fungi Provides Insights into the Origins of Lignocellulose Decay Capabilities.</title>
        <authorList>
            <person name="Nagy L.G."/>
            <person name="Riley R."/>
            <person name="Tritt A."/>
            <person name="Adam C."/>
            <person name="Daum C."/>
            <person name="Floudas D."/>
            <person name="Sun H."/>
            <person name="Yadav J.S."/>
            <person name="Pangilinan J."/>
            <person name="Larsson K.H."/>
            <person name="Matsuura K."/>
            <person name="Barry K."/>
            <person name="Labutti K."/>
            <person name="Kuo R."/>
            <person name="Ohm R.A."/>
            <person name="Bhattacharya S.S."/>
            <person name="Shirouzu T."/>
            <person name="Yoshinaga Y."/>
            <person name="Martin F.M."/>
            <person name="Grigoriev I.V."/>
            <person name="Hibbett D.S."/>
        </authorList>
    </citation>
    <scope>NUCLEOTIDE SEQUENCE [LARGE SCALE GENOMIC DNA]</scope>
    <source>
        <strain evidence="1 2">93-53</strain>
    </source>
</reference>
<gene>
    <name evidence="1" type="ORF">LAESUDRAFT_378160</name>
</gene>
<name>A0A165CQ66_9APHY</name>
<dbReference type="RefSeq" id="XP_040760960.1">
    <property type="nucleotide sequence ID" value="XM_040902240.1"/>
</dbReference>
<dbReference type="GeneID" id="63819271"/>
<dbReference type="InParanoid" id="A0A165CQ66"/>